<organism evidence="1">
    <name type="scientific">viral metagenome</name>
    <dbReference type="NCBI Taxonomy" id="1070528"/>
    <lineage>
        <taxon>unclassified sequences</taxon>
        <taxon>metagenomes</taxon>
        <taxon>organismal metagenomes</taxon>
    </lineage>
</organism>
<reference evidence="1" key="1">
    <citation type="submission" date="2020-03" db="EMBL/GenBank/DDBJ databases">
        <title>The deep terrestrial virosphere.</title>
        <authorList>
            <person name="Holmfeldt K."/>
            <person name="Nilsson E."/>
            <person name="Simone D."/>
            <person name="Lopez-Fernandez M."/>
            <person name="Wu X."/>
            <person name="de Brujin I."/>
            <person name="Lundin D."/>
            <person name="Andersson A."/>
            <person name="Bertilsson S."/>
            <person name="Dopson M."/>
        </authorList>
    </citation>
    <scope>NUCLEOTIDE SEQUENCE</scope>
    <source>
        <strain evidence="1">MM415B08768</strain>
    </source>
</reference>
<name>A0A6M3LSA9_9ZZZZ</name>
<dbReference type="EMBL" id="MT143398">
    <property type="protein sequence ID" value="QJA96414.1"/>
    <property type="molecule type" value="Genomic_DNA"/>
</dbReference>
<dbReference type="AlphaFoldDB" id="A0A6M3LSA9"/>
<accession>A0A6M3LSA9</accession>
<proteinExistence type="predicted"/>
<evidence type="ECO:0000313" key="1">
    <source>
        <dbReference type="EMBL" id="QJA96414.1"/>
    </source>
</evidence>
<gene>
    <name evidence="1" type="ORF">MM415B08768_0005</name>
</gene>
<sequence>MKSELKEIRSYNNIPIIELCYPRIEGNAKELEIELMDTRAADNIRISYDFDRDGWTIKQASIFEWEVDDTPHNSDWQEVAFIKAWGRECEKLSEKKQ</sequence>
<protein>
    <submittedName>
        <fullName evidence="1">Uncharacterized protein</fullName>
    </submittedName>
</protein>